<proteinExistence type="predicted"/>
<dbReference type="AlphaFoldDB" id="M3FUA9"/>
<accession>M3FUA9</accession>
<dbReference type="EMBL" id="AHOR02000010">
    <property type="protein sequence ID" value="EMF83862.1"/>
    <property type="molecule type" value="Genomic_DNA"/>
</dbReference>
<evidence type="ECO:0000313" key="1">
    <source>
        <dbReference type="EMBL" id="EMF83862.1"/>
    </source>
</evidence>
<protein>
    <submittedName>
        <fullName evidence="1">Uncharacterized protein</fullName>
    </submittedName>
</protein>
<comment type="caution">
    <text evidence="1">The sequence shown here is derived from an EMBL/GenBank/DDBJ whole genome shotgun (WGS) entry which is preliminary data.</text>
</comment>
<sequence length="64" mass="7537">MIDVFPVIIYFHRLLRIVILPDKLKGDGVQDPGNFRLVLKEEESNQKKPALFRWRVSKLELEMG</sequence>
<evidence type="ECO:0000313" key="2">
    <source>
        <dbReference type="Proteomes" id="UP000011770"/>
    </source>
</evidence>
<name>M3FUA9_9LEPT</name>
<reference evidence="1 2" key="1">
    <citation type="submission" date="2013-01" db="EMBL/GenBank/DDBJ databases">
        <authorList>
            <person name="Harkins D.M."/>
            <person name="Durkin A.S."/>
            <person name="Brinkac L.M."/>
            <person name="Haft D.H."/>
            <person name="Selengut J.D."/>
            <person name="Sanka R."/>
            <person name="DePew J."/>
            <person name="Purushe J."/>
            <person name="Tulsiani S.M."/>
            <person name="Graham G.C."/>
            <person name="Burns M.-A."/>
            <person name="Dohnt M.F."/>
            <person name="Smythe L.D."/>
            <person name="McKay D.B."/>
            <person name="Craig S.B."/>
            <person name="Vinetz J.M."/>
            <person name="Sutton G.G."/>
            <person name="Nierman W.C."/>
            <person name="Fouts D.E."/>
        </authorList>
    </citation>
    <scope>NUCLEOTIDE SEQUENCE [LARGE SCALE GENOMIC DNA]</scope>
    <source>
        <strain evidence="1 2">LT2116</strain>
    </source>
</reference>
<organism evidence="1 2">
    <name type="scientific">Leptospira weilii serovar Topaz str. LT2116</name>
    <dbReference type="NCBI Taxonomy" id="1088540"/>
    <lineage>
        <taxon>Bacteria</taxon>
        <taxon>Pseudomonadati</taxon>
        <taxon>Spirochaetota</taxon>
        <taxon>Spirochaetia</taxon>
        <taxon>Leptospirales</taxon>
        <taxon>Leptospiraceae</taxon>
        <taxon>Leptospira</taxon>
    </lineage>
</organism>
<gene>
    <name evidence="1" type="ORF">LEP1GSC188_4208</name>
</gene>
<dbReference type="Proteomes" id="UP000011770">
    <property type="component" value="Unassembled WGS sequence"/>
</dbReference>